<dbReference type="SUPFAM" id="SSF51735">
    <property type="entry name" value="NAD(P)-binding Rossmann-fold domains"/>
    <property type="match status" value="1"/>
</dbReference>
<reference evidence="5 6" key="1">
    <citation type="submission" date="2017-04" db="EMBL/GenBank/DDBJ databases">
        <authorList>
            <person name="Afonso C.L."/>
            <person name="Miller P.J."/>
            <person name="Scott M.A."/>
            <person name="Spackman E."/>
            <person name="Goraichik I."/>
            <person name="Dimitrov K.M."/>
            <person name="Suarez D.L."/>
            <person name="Swayne D.E."/>
        </authorList>
    </citation>
    <scope>NUCLEOTIDE SEQUENCE [LARGE SCALE GENOMIC DNA]</scope>
    <source>
        <strain evidence="5 6">DSM 12555</strain>
    </source>
</reference>
<dbReference type="PANTHER" id="PTHR43708:SF5">
    <property type="entry name" value="CONSERVED EXPRESSED OXIDOREDUCTASE (EUROFUNG)-RELATED"/>
    <property type="match status" value="1"/>
</dbReference>
<dbReference type="InterPro" id="IPR036291">
    <property type="entry name" value="NAD(P)-bd_dom_sf"/>
</dbReference>
<organism evidence="5 6">
    <name type="scientific">Clostridium acidisoli DSM 12555</name>
    <dbReference type="NCBI Taxonomy" id="1121291"/>
    <lineage>
        <taxon>Bacteria</taxon>
        <taxon>Bacillati</taxon>
        <taxon>Bacillota</taxon>
        <taxon>Clostridia</taxon>
        <taxon>Eubacteriales</taxon>
        <taxon>Clostridiaceae</taxon>
        <taxon>Clostridium</taxon>
    </lineage>
</organism>
<evidence type="ECO:0000259" key="4">
    <source>
        <dbReference type="Pfam" id="PF02894"/>
    </source>
</evidence>
<dbReference type="OrthoDB" id="9783105at2"/>
<evidence type="ECO:0000313" key="5">
    <source>
        <dbReference type="EMBL" id="SMC19479.1"/>
    </source>
</evidence>
<dbReference type="Pfam" id="PF01408">
    <property type="entry name" value="GFO_IDH_MocA"/>
    <property type="match status" value="1"/>
</dbReference>
<dbReference type="Pfam" id="PF02894">
    <property type="entry name" value="GFO_IDH_MocA_C"/>
    <property type="match status" value="1"/>
</dbReference>
<dbReference type="AlphaFoldDB" id="A0A1W1X690"/>
<dbReference type="STRING" id="1121291.SAMN02745134_00847"/>
<keyword evidence="6" id="KW-1185">Reference proteome</keyword>
<dbReference type="InterPro" id="IPR000683">
    <property type="entry name" value="Gfo/Idh/MocA-like_OxRdtase_N"/>
</dbReference>
<name>A0A1W1X690_9CLOT</name>
<dbReference type="GO" id="GO:0000166">
    <property type="term" value="F:nucleotide binding"/>
    <property type="evidence" value="ECO:0007669"/>
    <property type="project" value="InterPro"/>
</dbReference>
<dbReference type="InterPro" id="IPR051317">
    <property type="entry name" value="Gfo/Idh/MocA_oxidoreduct"/>
</dbReference>
<evidence type="ECO:0000313" key="6">
    <source>
        <dbReference type="Proteomes" id="UP000192468"/>
    </source>
</evidence>
<dbReference type="SUPFAM" id="SSF55347">
    <property type="entry name" value="Glyceraldehyde-3-phosphate dehydrogenase-like, C-terminal domain"/>
    <property type="match status" value="1"/>
</dbReference>
<protein>
    <submittedName>
        <fullName evidence="5">Predicted dehydrogenase</fullName>
    </submittedName>
</protein>
<dbReference type="Gene3D" id="3.40.50.720">
    <property type="entry name" value="NAD(P)-binding Rossmann-like Domain"/>
    <property type="match status" value="1"/>
</dbReference>
<evidence type="ECO:0000259" key="3">
    <source>
        <dbReference type="Pfam" id="PF01408"/>
    </source>
</evidence>
<comment type="similarity">
    <text evidence="1">Belongs to the Gfo/Idh/MocA family.</text>
</comment>
<dbReference type="InterPro" id="IPR004104">
    <property type="entry name" value="Gfo/Idh/MocA-like_OxRdtase_C"/>
</dbReference>
<dbReference type="Proteomes" id="UP000192468">
    <property type="component" value="Unassembled WGS sequence"/>
</dbReference>
<evidence type="ECO:0000256" key="2">
    <source>
        <dbReference type="ARBA" id="ARBA00023002"/>
    </source>
</evidence>
<dbReference type="EMBL" id="FWXH01000002">
    <property type="protein sequence ID" value="SMC19479.1"/>
    <property type="molecule type" value="Genomic_DNA"/>
</dbReference>
<sequence length="353" mass="40273">MSKTINVGLIGFGGAGRVFHAPVISSVEGLKLYKVFETKKENINILKSKYKDVLLASELEDIFNDENIELVVIAVPNKAHFDLASRALNSGKNVLVEKPFTVTSKEADELIRLSKEKNKILTVHQNRRWDSDFRTVKKIINNNLLGDLVEYEVHYDRFRNYFKQNSWREESIEGSGILYDLGAHLIDQAQYLFGTPKKIFADIRIQRQGGKTNDNFEVILDYSGLKVTLKAGMLVRGKIPHFMLLGTKGTFIKYGMDPQEEDLKIGIMPKDKVDFGKEIEENWGEINTEINGSHVVGKIESEAGDYRQLYRNVYLSILGEEELIVTPQQARNTIKIIEIAEESNKEKAWIQFN</sequence>
<dbReference type="GO" id="GO:0016491">
    <property type="term" value="F:oxidoreductase activity"/>
    <property type="evidence" value="ECO:0007669"/>
    <property type="project" value="UniProtKB-KW"/>
</dbReference>
<dbReference type="PANTHER" id="PTHR43708">
    <property type="entry name" value="CONSERVED EXPRESSED OXIDOREDUCTASE (EUROFUNG)"/>
    <property type="match status" value="1"/>
</dbReference>
<feature type="domain" description="Gfo/Idh/MocA-like oxidoreductase N-terminal" evidence="3">
    <location>
        <begin position="5"/>
        <end position="124"/>
    </location>
</feature>
<accession>A0A1W1X690</accession>
<gene>
    <name evidence="5" type="ORF">SAMN02745134_00847</name>
</gene>
<feature type="domain" description="Gfo/Idh/MocA-like oxidoreductase C-terminal" evidence="4">
    <location>
        <begin position="137"/>
        <end position="351"/>
    </location>
</feature>
<keyword evidence="2" id="KW-0560">Oxidoreductase</keyword>
<proteinExistence type="inferred from homology"/>
<dbReference type="RefSeq" id="WP_084114035.1">
    <property type="nucleotide sequence ID" value="NZ_FWXH01000002.1"/>
</dbReference>
<evidence type="ECO:0000256" key="1">
    <source>
        <dbReference type="ARBA" id="ARBA00010928"/>
    </source>
</evidence>
<dbReference type="Gene3D" id="3.30.360.10">
    <property type="entry name" value="Dihydrodipicolinate Reductase, domain 2"/>
    <property type="match status" value="1"/>
</dbReference>